<accession>X1LJ21</accession>
<organism evidence="1">
    <name type="scientific">marine sediment metagenome</name>
    <dbReference type="NCBI Taxonomy" id="412755"/>
    <lineage>
        <taxon>unclassified sequences</taxon>
        <taxon>metagenomes</taxon>
        <taxon>ecological metagenomes</taxon>
    </lineage>
</organism>
<comment type="caution">
    <text evidence="1">The sequence shown here is derived from an EMBL/GenBank/DDBJ whole genome shotgun (WGS) entry which is preliminary data.</text>
</comment>
<gene>
    <name evidence="1" type="ORF">S06H3_23275</name>
</gene>
<name>X1LJ21_9ZZZZ</name>
<reference evidence="1" key="1">
    <citation type="journal article" date="2014" name="Front. Microbiol.">
        <title>High frequency of phylogenetically diverse reductive dehalogenase-homologous genes in deep subseafloor sedimentary metagenomes.</title>
        <authorList>
            <person name="Kawai M."/>
            <person name="Futagami T."/>
            <person name="Toyoda A."/>
            <person name="Takaki Y."/>
            <person name="Nishi S."/>
            <person name="Hori S."/>
            <person name="Arai W."/>
            <person name="Tsubouchi T."/>
            <person name="Morono Y."/>
            <person name="Uchiyama I."/>
            <person name="Ito T."/>
            <person name="Fujiyama A."/>
            <person name="Inagaki F."/>
            <person name="Takami H."/>
        </authorList>
    </citation>
    <scope>NUCLEOTIDE SEQUENCE</scope>
    <source>
        <strain evidence="1">Expedition CK06-06</strain>
    </source>
</reference>
<protein>
    <submittedName>
        <fullName evidence="1">Uncharacterized protein</fullName>
    </submittedName>
</protein>
<proteinExistence type="predicted"/>
<sequence length="34" mass="3728">IGFVSLKLWKRNSGPSVELSKSPIELASIELSKN</sequence>
<evidence type="ECO:0000313" key="1">
    <source>
        <dbReference type="EMBL" id="GAI05841.1"/>
    </source>
</evidence>
<dbReference type="EMBL" id="BARV01012618">
    <property type="protein sequence ID" value="GAI05841.1"/>
    <property type="molecule type" value="Genomic_DNA"/>
</dbReference>
<dbReference type="AlphaFoldDB" id="X1LJ21"/>
<feature type="non-terminal residue" evidence="1">
    <location>
        <position position="1"/>
    </location>
</feature>